<feature type="transmembrane region" description="Helical" evidence="2">
    <location>
        <begin position="255"/>
        <end position="278"/>
    </location>
</feature>
<gene>
    <name evidence="4" type="ORF">BD410DRAFT_781054</name>
</gene>
<evidence type="ECO:0008006" key="6">
    <source>
        <dbReference type="Google" id="ProtNLM"/>
    </source>
</evidence>
<feature type="region of interest" description="Disordered" evidence="1">
    <location>
        <begin position="307"/>
        <end position="478"/>
    </location>
</feature>
<dbReference type="EMBL" id="ML170157">
    <property type="protein sequence ID" value="TDL28532.1"/>
    <property type="molecule type" value="Genomic_DNA"/>
</dbReference>
<feature type="compositionally biased region" description="Acidic residues" evidence="1">
    <location>
        <begin position="426"/>
        <end position="436"/>
    </location>
</feature>
<dbReference type="PANTHER" id="PTHR16861">
    <property type="entry name" value="GLYCOPROTEIN 38"/>
    <property type="match status" value="1"/>
</dbReference>
<name>A0A4Y7QN97_9AGAM</name>
<feature type="region of interest" description="Disordered" evidence="1">
    <location>
        <begin position="215"/>
        <end position="234"/>
    </location>
</feature>
<feature type="signal peptide" evidence="3">
    <location>
        <begin position="1"/>
        <end position="17"/>
    </location>
</feature>
<keyword evidence="2" id="KW-0472">Membrane</keyword>
<sequence length="478" mass="50718">MPPSILLCLLLFPFVSAFNFTLGQPSQCDNLTISWSGGRPPFQLLIIPPFNLPLNISIPANAFNTSTSQGFFQTQLPVAAGRRILVSMSDASGFGSGGVSDLLTTGASISGATCNTTAPQPEFFFELNTALQQCRPYIFSNYRGAIQPVTIQGFVPLGNIFTLLPPKGPTKFSWTANVAYGTSLVFVMTDAAGRHGGSSDIVTVGWTNEGTCLNASSPASTASPSSSTSSVNSPSATALPLVNASKGLRVSPGTIAGAVIGAVVLTALLIFLVAFCLLRRKRMNDDPDASVIPTPAFINNRRATILSTRRRNTTGHSVDLLHNTGSESPPSSDSFPPRDQYEPNPFIMPSEPSAANGHSESHDEFPRSPSDPGFSLPVTPRDTYMSRQSRHMSFAASTTSDGARRKAQMAGLTSYQTPRFILHTDADDESVDEPDVVELPPQYAIRKGSGRSPPRSNSDSRTPPESGSGHEPATLHGG</sequence>
<proteinExistence type="predicted"/>
<dbReference type="STRING" id="50990.A0A4Y7QN97"/>
<feature type="compositionally biased region" description="Low complexity" evidence="1">
    <location>
        <begin position="326"/>
        <end position="337"/>
    </location>
</feature>
<keyword evidence="5" id="KW-1185">Reference proteome</keyword>
<dbReference type="AlphaFoldDB" id="A0A4Y7QN97"/>
<evidence type="ECO:0000256" key="1">
    <source>
        <dbReference type="SAM" id="MobiDB-lite"/>
    </source>
</evidence>
<keyword evidence="2" id="KW-1133">Transmembrane helix</keyword>
<keyword evidence="3" id="KW-0732">Signal</keyword>
<dbReference type="Proteomes" id="UP000294933">
    <property type="component" value="Unassembled WGS sequence"/>
</dbReference>
<protein>
    <recommendedName>
        <fullName evidence="6">Mid2 domain-containing protein</fullName>
    </recommendedName>
</protein>
<organism evidence="4 5">
    <name type="scientific">Rickenella mellea</name>
    <dbReference type="NCBI Taxonomy" id="50990"/>
    <lineage>
        <taxon>Eukaryota</taxon>
        <taxon>Fungi</taxon>
        <taxon>Dikarya</taxon>
        <taxon>Basidiomycota</taxon>
        <taxon>Agaricomycotina</taxon>
        <taxon>Agaricomycetes</taxon>
        <taxon>Hymenochaetales</taxon>
        <taxon>Rickenellaceae</taxon>
        <taxon>Rickenella</taxon>
    </lineage>
</organism>
<dbReference type="OrthoDB" id="2591431at2759"/>
<feature type="chain" id="PRO_5021297723" description="Mid2 domain-containing protein" evidence="3">
    <location>
        <begin position="18"/>
        <end position="478"/>
    </location>
</feature>
<accession>A0A4Y7QN97</accession>
<evidence type="ECO:0000313" key="4">
    <source>
        <dbReference type="EMBL" id="TDL28532.1"/>
    </source>
</evidence>
<evidence type="ECO:0000256" key="3">
    <source>
        <dbReference type="SAM" id="SignalP"/>
    </source>
</evidence>
<dbReference type="VEuPathDB" id="FungiDB:BD410DRAFT_781054"/>
<keyword evidence="2" id="KW-0812">Transmembrane</keyword>
<dbReference type="PANTHER" id="PTHR16861:SF4">
    <property type="entry name" value="SH3 DOMAIN PROTEIN (AFU_ORTHOLOGUE AFUA_1G13610)"/>
    <property type="match status" value="1"/>
</dbReference>
<evidence type="ECO:0000256" key="2">
    <source>
        <dbReference type="SAM" id="Phobius"/>
    </source>
</evidence>
<reference evidence="4 5" key="1">
    <citation type="submission" date="2018-06" db="EMBL/GenBank/DDBJ databases">
        <title>A transcriptomic atlas of mushroom development highlights an independent origin of complex multicellularity.</title>
        <authorList>
            <consortium name="DOE Joint Genome Institute"/>
            <person name="Krizsan K."/>
            <person name="Almasi E."/>
            <person name="Merenyi Z."/>
            <person name="Sahu N."/>
            <person name="Viragh M."/>
            <person name="Koszo T."/>
            <person name="Mondo S."/>
            <person name="Kiss B."/>
            <person name="Balint B."/>
            <person name="Kues U."/>
            <person name="Barry K."/>
            <person name="Hegedus J.C."/>
            <person name="Henrissat B."/>
            <person name="Johnson J."/>
            <person name="Lipzen A."/>
            <person name="Ohm R."/>
            <person name="Nagy I."/>
            <person name="Pangilinan J."/>
            <person name="Yan J."/>
            <person name="Xiong Y."/>
            <person name="Grigoriev I.V."/>
            <person name="Hibbett D.S."/>
            <person name="Nagy L.G."/>
        </authorList>
    </citation>
    <scope>NUCLEOTIDE SEQUENCE [LARGE SCALE GENOMIC DNA]</scope>
    <source>
        <strain evidence="4 5">SZMC22713</strain>
    </source>
</reference>
<evidence type="ECO:0000313" key="5">
    <source>
        <dbReference type="Proteomes" id="UP000294933"/>
    </source>
</evidence>
<feature type="compositionally biased region" description="Polar residues" evidence="1">
    <location>
        <begin position="454"/>
        <end position="465"/>
    </location>
</feature>